<evidence type="ECO:0000313" key="14">
    <source>
        <dbReference type="EMBL" id="RVX74572.1"/>
    </source>
</evidence>
<dbReference type="PROSITE" id="PS00463">
    <property type="entry name" value="ZN2_CY6_FUNGAL_1"/>
    <property type="match status" value="1"/>
</dbReference>
<evidence type="ECO:0000256" key="4">
    <source>
        <dbReference type="ARBA" id="ARBA00022692"/>
    </source>
</evidence>
<dbReference type="CDD" id="cd00067">
    <property type="entry name" value="GAL4"/>
    <property type="match status" value="1"/>
</dbReference>
<dbReference type="PROSITE" id="PS50048">
    <property type="entry name" value="ZN2_CY6_FUNGAL_2"/>
    <property type="match status" value="1"/>
</dbReference>
<feature type="compositionally biased region" description="Polar residues" evidence="11">
    <location>
        <begin position="423"/>
        <end position="438"/>
    </location>
</feature>
<dbReference type="VEuPathDB" id="FungiDB:PV10_07220"/>
<keyword evidence="9" id="KW-0804">Transcription</keyword>
<feature type="region of interest" description="Disordered" evidence="11">
    <location>
        <begin position="113"/>
        <end position="135"/>
    </location>
</feature>
<feature type="domain" description="Zn(2)-C6 fungal-type" evidence="13">
    <location>
        <begin position="19"/>
        <end position="47"/>
    </location>
</feature>
<name>A0A438NFR7_EXOME</name>
<dbReference type="Gene3D" id="1.10.4160.10">
    <property type="entry name" value="Hydantoin permease"/>
    <property type="match status" value="1"/>
</dbReference>
<dbReference type="GO" id="GO:0000981">
    <property type="term" value="F:DNA-binding transcription factor activity, RNA polymerase II-specific"/>
    <property type="evidence" value="ECO:0007669"/>
    <property type="project" value="InterPro"/>
</dbReference>
<organism evidence="14 15">
    <name type="scientific">Exophiala mesophila</name>
    <name type="common">Black yeast-like fungus</name>
    <dbReference type="NCBI Taxonomy" id="212818"/>
    <lineage>
        <taxon>Eukaryota</taxon>
        <taxon>Fungi</taxon>
        <taxon>Dikarya</taxon>
        <taxon>Ascomycota</taxon>
        <taxon>Pezizomycotina</taxon>
        <taxon>Eurotiomycetes</taxon>
        <taxon>Chaetothyriomycetidae</taxon>
        <taxon>Chaetothyriales</taxon>
        <taxon>Herpotrichiellaceae</taxon>
        <taxon>Exophiala</taxon>
    </lineage>
</organism>
<evidence type="ECO:0000256" key="8">
    <source>
        <dbReference type="ARBA" id="ARBA00023136"/>
    </source>
</evidence>
<dbReference type="Pfam" id="PF11951">
    <property type="entry name" value="Fungal_trans_2"/>
    <property type="match status" value="1"/>
</dbReference>
<comment type="caution">
    <text evidence="14">The sequence shown here is derived from an EMBL/GenBank/DDBJ whole genome shotgun (WGS) entry which is preliminary data.</text>
</comment>
<accession>A0A438NFR7</accession>
<feature type="transmembrane region" description="Helical" evidence="12">
    <location>
        <begin position="629"/>
        <end position="646"/>
    </location>
</feature>
<dbReference type="Gene3D" id="4.10.240.10">
    <property type="entry name" value="Zn(2)-C6 fungal-type DNA-binding domain"/>
    <property type="match status" value="1"/>
</dbReference>
<feature type="region of interest" description="Disordered" evidence="11">
    <location>
        <begin position="75"/>
        <end position="94"/>
    </location>
</feature>
<gene>
    <name evidence="14" type="ORF">B0A52_01698</name>
</gene>
<dbReference type="VEuPathDB" id="FungiDB:PV10_07221"/>
<dbReference type="GO" id="GO:0008270">
    <property type="term" value="F:zinc ion binding"/>
    <property type="evidence" value="ECO:0007669"/>
    <property type="project" value="InterPro"/>
</dbReference>
<feature type="transmembrane region" description="Helical" evidence="12">
    <location>
        <begin position="602"/>
        <end position="622"/>
    </location>
</feature>
<dbReference type="InterPro" id="IPR036864">
    <property type="entry name" value="Zn2-C6_fun-type_DNA-bd_sf"/>
</dbReference>
<dbReference type="InterPro" id="IPR001138">
    <property type="entry name" value="Zn2Cys6_DnaBD"/>
</dbReference>
<feature type="transmembrane region" description="Helical" evidence="12">
    <location>
        <begin position="494"/>
        <end position="517"/>
    </location>
</feature>
<evidence type="ECO:0000256" key="12">
    <source>
        <dbReference type="SAM" id="Phobius"/>
    </source>
</evidence>
<evidence type="ECO:0000256" key="9">
    <source>
        <dbReference type="ARBA" id="ARBA00023163"/>
    </source>
</evidence>
<dbReference type="Pfam" id="PF02133">
    <property type="entry name" value="Transp_cyt_pur"/>
    <property type="match status" value="1"/>
</dbReference>
<dbReference type="GO" id="GO:0022857">
    <property type="term" value="F:transmembrane transporter activity"/>
    <property type="evidence" value="ECO:0007669"/>
    <property type="project" value="InterPro"/>
</dbReference>
<keyword evidence="6" id="KW-0805">Transcription regulation</keyword>
<feature type="compositionally biased region" description="Low complexity" evidence="11">
    <location>
        <begin position="113"/>
        <end position="126"/>
    </location>
</feature>
<reference evidence="14 15" key="1">
    <citation type="submission" date="2017-03" db="EMBL/GenBank/DDBJ databases">
        <title>Genomes of endolithic fungi from Antarctica.</title>
        <authorList>
            <person name="Coleine C."/>
            <person name="Masonjones S."/>
            <person name="Stajich J.E."/>
        </authorList>
    </citation>
    <scope>NUCLEOTIDE SEQUENCE [LARGE SCALE GENOMIC DNA]</scope>
    <source>
        <strain evidence="14 15">CCFEE 6314</strain>
    </source>
</reference>
<evidence type="ECO:0000256" key="2">
    <source>
        <dbReference type="ARBA" id="ARBA00008974"/>
    </source>
</evidence>
<comment type="subcellular location">
    <subcellularLocation>
        <location evidence="1">Membrane</location>
        <topology evidence="1">Multi-pass membrane protein</topology>
    </subcellularLocation>
</comment>
<evidence type="ECO:0000256" key="10">
    <source>
        <dbReference type="ARBA" id="ARBA00023242"/>
    </source>
</evidence>
<dbReference type="PANTHER" id="PTHR31806:SF7">
    <property type="entry name" value="TRANSPORTER, PUTATIVE (AFU_ORTHOLOGUE AFUA_2G04690)-RELATED"/>
    <property type="match status" value="1"/>
</dbReference>
<feature type="transmembrane region" description="Helical" evidence="12">
    <location>
        <begin position="822"/>
        <end position="843"/>
    </location>
</feature>
<dbReference type="Pfam" id="PF00172">
    <property type="entry name" value="Zn_clus"/>
    <property type="match status" value="1"/>
</dbReference>
<feature type="transmembrane region" description="Helical" evidence="12">
    <location>
        <begin position="700"/>
        <end position="727"/>
    </location>
</feature>
<dbReference type="SMART" id="SM00066">
    <property type="entry name" value="GAL4"/>
    <property type="match status" value="1"/>
</dbReference>
<keyword evidence="5 12" id="KW-1133">Transmembrane helix</keyword>
<evidence type="ECO:0000313" key="15">
    <source>
        <dbReference type="Proteomes" id="UP000288859"/>
    </source>
</evidence>
<feature type="region of interest" description="Disordered" evidence="11">
    <location>
        <begin position="414"/>
        <end position="441"/>
    </location>
</feature>
<dbReference type="AlphaFoldDB" id="A0A438NFR7"/>
<keyword evidence="10" id="KW-0539">Nucleus</keyword>
<keyword evidence="4 12" id="KW-0812">Transmembrane</keyword>
<feature type="transmembrane region" description="Helical" evidence="12">
    <location>
        <begin position="757"/>
        <end position="781"/>
    </location>
</feature>
<dbReference type="Proteomes" id="UP000288859">
    <property type="component" value="Unassembled WGS sequence"/>
</dbReference>
<dbReference type="InterPro" id="IPR021858">
    <property type="entry name" value="Fun_TF"/>
</dbReference>
<sequence length="929" mass="101653">MHGLMSTSTSTSTSTHGSACITCRRRRRKCDKTLPSCYRCEVRGILCEGYVWRWAEAVSSNPSCAGKSRESFPQSRARKLSRLHPTQSPSLVSAEDVGGHGFASHCLHPFPGASASSPAEGSDSSSVISPTSLPNHSGGYNDGYLIDPATIPDGLGDLVNYDAQHVGSRFFLDAEPSENPYLLHIVPMASTVPPVRFALASQASCHLSTRLGDDRLFEQSLRLRIVAINLLRQRLHDPIPSQAPGNLAAIQLLAQLDLCLGYCTELDIHLRAAKHLMESSSNELSPGGFVEQGLICLDIMGSTTSSREPIFTQAELYKHTNLKTPTPDQEWSFEVLPCPLFLVDIIASATLMYRSAQRDDMCAGNVLTQKALCLKHRLLEWQPRPQKTKNRVHLVQAFRSGVLLFLNEGKDPELGHMNDKDTTMTAETEGSTSDTNTHGAYDHGLSSLQEKKSVFAKMRAWELWLDKRLKFEPMGIDRLPEDARKPPRTLNMMLLWFSLLMAPGMITIGALGPIFGLSVADSIMITCIGNAMGSLVPAWTVTLVPQTGLRAVAVSRYAFGIQGSKICGALTVFVNIGYAVIGAILAGQFLRAVSGGSLDISLGIVLVVLLALVVSFLGYHVLHHYESVAWILIFILMLVQWGQSAPRFPSDITTHELQGIDYVGSALTFFAIMFGQCVAWCACAGDYYVHFPADVNKWKLAGLTWMGMFIPTTFGALLGCYIGGAIFSDDELFQVYETSGIGQVILDLLHPSGFSGFVGVVYAFAALANLAATFYSSALAVQVLHSRFIEIPRFIWVLVFGVITLALALGGRNVFEHVISNLLPILGYWTICFSSVLFIEHYVFRPRLGGYDLEGWRDSKRTPVGLAAVATLLTCIGLSFLGMCQTWFVGPIAKQIGAYGGDVSDYIIIVVAPIMYFLCRSWEIKVFGR</sequence>
<dbReference type="PANTHER" id="PTHR31806">
    <property type="entry name" value="PURINE-CYTOSINE PERMEASE FCY2-RELATED"/>
    <property type="match status" value="1"/>
</dbReference>
<keyword evidence="8 12" id="KW-0472">Membrane</keyword>
<feature type="transmembrane region" description="Helical" evidence="12">
    <location>
        <begin position="666"/>
        <end position="688"/>
    </location>
</feature>
<dbReference type="InterPro" id="IPR001248">
    <property type="entry name" value="Pur-cyt_permease"/>
</dbReference>
<evidence type="ECO:0000256" key="1">
    <source>
        <dbReference type="ARBA" id="ARBA00004141"/>
    </source>
</evidence>
<comment type="similarity">
    <text evidence="2">Belongs to the purine-cytosine permease (2.A.39) family.</text>
</comment>
<dbReference type="InterPro" id="IPR026030">
    <property type="entry name" value="Pur-cyt_permease_Fcy2/21/22"/>
</dbReference>
<evidence type="ECO:0000256" key="3">
    <source>
        <dbReference type="ARBA" id="ARBA00022448"/>
    </source>
</evidence>
<evidence type="ECO:0000259" key="13">
    <source>
        <dbReference type="PROSITE" id="PS50048"/>
    </source>
</evidence>
<evidence type="ECO:0000256" key="11">
    <source>
        <dbReference type="SAM" id="MobiDB-lite"/>
    </source>
</evidence>
<keyword evidence="3" id="KW-0813">Transport</keyword>
<evidence type="ECO:0000256" key="7">
    <source>
        <dbReference type="ARBA" id="ARBA00023125"/>
    </source>
</evidence>
<feature type="transmembrane region" description="Helical" evidence="12">
    <location>
        <begin position="903"/>
        <end position="919"/>
    </location>
</feature>
<dbReference type="GO" id="GO:0003677">
    <property type="term" value="F:DNA binding"/>
    <property type="evidence" value="ECO:0007669"/>
    <property type="project" value="UniProtKB-KW"/>
</dbReference>
<feature type="transmembrane region" description="Helical" evidence="12">
    <location>
        <begin position="566"/>
        <end position="590"/>
    </location>
</feature>
<dbReference type="EMBL" id="NAJM01000004">
    <property type="protein sequence ID" value="RVX74572.1"/>
    <property type="molecule type" value="Genomic_DNA"/>
</dbReference>
<protein>
    <recommendedName>
        <fullName evidence="13">Zn(2)-C6 fungal-type domain-containing protein</fullName>
    </recommendedName>
</protein>
<feature type="transmembrane region" description="Helical" evidence="12">
    <location>
        <begin position="864"/>
        <end position="883"/>
    </location>
</feature>
<dbReference type="OrthoDB" id="5428495at2759"/>
<proteinExistence type="inferred from homology"/>
<evidence type="ECO:0000256" key="6">
    <source>
        <dbReference type="ARBA" id="ARBA00023015"/>
    </source>
</evidence>
<evidence type="ECO:0000256" key="5">
    <source>
        <dbReference type="ARBA" id="ARBA00022989"/>
    </source>
</evidence>
<dbReference type="GO" id="GO:0000329">
    <property type="term" value="C:fungal-type vacuole membrane"/>
    <property type="evidence" value="ECO:0007669"/>
    <property type="project" value="TreeGrafter"/>
</dbReference>
<feature type="transmembrane region" description="Helical" evidence="12">
    <location>
        <begin position="793"/>
        <end position="810"/>
    </location>
</feature>
<dbReference type="SUPFAM" id="SSF57701">
    <property type="entry name" value="Zn2/Cys6 DNA-binding domain"/>
    <property type="match status" value="1"/>
</dbReference>
<keyword evidence="7" id="KW-0238">DNA-binding</keyword>
<dbReference type="GO" id="GO:0005886">
    <property type="term" value="C:plasma membrane"/>
    <property type="evidence" value="ECO:0007669"/>
    <property type="project" value="TreeGrafter"/>
</dbReference>